<comment type="similarity">
    <text evidence="4">Belongs to the ubiquitin conjugation factor E4 family.</text>
</comment>
<dbReference type="Pfam" id="PF04564">
    <property type="entry name" value="U-box"/>
    <property type="match status" value="1"/>
</dbReference>
<dbReference type="InterPro" id="IPR045132">
    <property type="entry name" value="UBE4"/>
</dbReference>
<gene>
    <name evidence="10" type="ORF">PSON_ATCC_30995.1.T1570062</name>
</gene>
<dbReference type="PANTHER" id="PTHR13931:SF2">
    <property type="entry name" value="UBIQUITIN CONJUGATION FACTOR E4 B"/>
    <property type="match status" value="1"/>
</dbReference>
<dbReference type="AlphaFoldDB" id="A0A8S1RC01"/>
<keyword evidence="11" id="KW-1185">Reference proteome</keyword>
<accession>A0A8S1RC01</accession>
<keyword evidence="7" id="KW-0808">Transferase</keyword>
<keyword evidence="8" id="KW-0833">Ubl conjugation pathway</keyword>
<evidence type="ECO:0000259" key="9">
    <source>
        <dbReference type="SMART" id="SM00504"/>
    </source>
</evidence>
<dbReference type="GO" id="GO:0000151">
    <property type="term" value="C:ubiquitin ligase complex"/>
    <property type="evidence" value="ECO:0007669"/>
    <property type="project" value="InterPro"/>
</dbReference>
<evidence type="ECO:0000256" key="7">
    <source>
        <dbReference type="ARBA" id="ARBA00022679"/>
    </source>
</evidence>
<dbReference type="GO" id="GO:0036503">
    <property type="term" value="P:ERAD pathway"/>
    <property type="evidence" value="ECO:0007669"/>
    <property type="project" value="InterPro"/>
</dbReference>
<dbReference type="GO" id="GO:0005737">
    <property type="term" value="C:cytoplasm"/>
    <property type="evidence" value="ECO:0007669"/>
    <property type="project" value="UniProtKB-SubCell"/>
</dbReference>
<protein>
    <recommendedName>
        <fullName evidence="5">RING-type E3 ubiquitin transferase</fullName>
        <ecNumber evidence="5">2.3.2.27</ecNumber>
    </recommendedName>
</protein>
<evidence type="ECO:0000256" key="3">
    <source>
        <dbReference type="ARBA" id="ARBA00004906"/>
    </source>
</evidence>
<keyword evidence="6" id="KW-0963">Cytoplasm</keyword>
<reference evidence="10" key="1">
    <citation type="submission" date="2021-01" db="EMBL/GenBank/DDBJ databases">
        <authorList>
            <consortium name="Genoscope - CEA"/>
            <person name="William W."/>
        </authorList>
    </citation>
    <scope>NUCLEOTIDE SEQUENCE</scope>
</reference>
<evidence type="ECO:0000256" key="6">
    <source>
        <dbReference type="ARBA" id="ARBA00022490"/>
    </source>
</evidence>
<dbReference type="EC" id="2.3.2.27" evidence="5"/>
<dbReference type="FunFam" id="3.30.40.10:FF:000055">
    <property type="entry name" value="Ubiquitin conjugation factor e4 a"/>
    <property type="match status" value="1"/>
</dbReference>
<dbReference type="OrthoDB" id="312224at2759"/>
<dbReference type="EMBL" id="CAJJDN010000157">
    <property type="protein sequence ID" value="CAD8125227.1"/>
    <property type="molecule type" value="Genomic_DNA"/>
</dbReference>
<name>A0A8S1RC01_9CILI</name>
<dbReference type="SMART" id="SM00504">
    <property type="entry name" value="Ubox"/>
    <property type="match status" value="1"/>
</dbReference>
<organism evidence="10 11">
    <name type="scientific">Paramecium sonneborni</name>
    <dbReference type="NCBI Taxonomy" id="65129"/>
    <lineage>
        <taxon>Eukaryota</taxon>
        <taxon>Sar</taxon>
        <taxon>Alveolata</taxon>
        <taxon>Ciliophora</taxon>
        <taxon>Intramacronucleata</taxon>
        <taxon>Oligohymenophorea</taxon>
        <taxon>Peniculida</taxon>
        <taxon>Parameciidae</taxon>
        <taxon>Paramecium</taxon>
    </lineage>
</organism>
<comment type="caution">
    <text evidence="10">The sequence shown here is derived from an EMBL/GenBank/DDBJ whole genome shotgun (WGS) entry which is preliminary data.</text>
</comment>
<dbReference type="PANTHER" id="PTHR13931">
    <property type="entry name" value="UBIQUITINATION FACTOR E4"/>
    <property type="match status" value="1"/>
</dbReference>
<evidence type="ECO:0000313" key="10">
    <source>
        <dbReference type="EMBL" id="CAD8125227.1"/>
    </source>
</evidence>
<evidence type="ECO:0000256" key="1">
    <source>
        <dbReference type="ARBA" id="ARBA00000900"/>
    </source>
</evidence>
<comment type="pathway">
    <text evidence="3">Protein modification; protein ubiquitination.</text>
</comment>
<evidence type="ECO:0000256" key="4">
    <source>
        <dbReference type="ARBA" id="ARBA00007434"/>
    </source>
</evidence>
<evidence type="ECO:0000313" key="11">
    <source>
        <dbReference type="Proteomes" id="UP000692954"/>
    </source>
</evidence>
<evidence type="ECO:0000256" key="5">
    <source>
        <dbReference type="ARBA" id="ARBA00012483"/>
    </source>
</evidence>
<dbReference type="GO" id="GO:0005634">
    <property type="term" value="C:nucleus"/>
    <property type="evidence" value="ECO:0007669"/>
    <property type="project" value="TreeGrafter"/>
</dbReference>
<dbReference type="GO" id="GO:0000209">
    <property type="term" value="P:protein polyubiquitination"/>
    <property type="evidence" value="ECO:0007669"/>
    <property type="project" value="TreeGrafter"/>
</dbReference>
<evidence type="ECO:0000256" key="2">
    <source>
        <dbReference type="ARBA" id="ARBA00004496"/>
    </source>
</evidence>
<proteinExistence type="inferred from homology"/>
<sequence>MLHQLINKLSYQKTIPEQQLQEFFKVLDNLDLLRHDFDQIMNDLLKDPNKERKYLDSLTRNLMSDPVMLPNSKQILDRVTIKRLLIKKQEDPFDRSFLSEDMLVEQKELKQEIKQYIESKKQEMRLLRQSKSKYQN</sequence>
<evidence type="ECO:0000256" key="8">
    <source>
        <dbReference type="ARBA" id="ARBA00022786"/>
    </source>
</evidence>
<dbReference type="InterPro" id="IPR003613">
    <property type="entry name" value="Ubox_domain"/>
</dbReference>
<feature type="domain" description="U-box" evidence="9">
    <location>
        <begin position="53"/>
        <end position="116"/>
    </location>
</feature>
<dbReference type="Proteomes" id="UP000692954">
    <property type="component" value="Unassembled WGS sequence"/>
</dbReference>
<comment type="catalytic activity">
    <reaction evidence="1">
        <text>S-ubiquitinyl-[E2 ubiquitin-conjugating enzyme]-L-cysteine + [acceptor protein]-L-lysine = [E2 ubiquitin-conjugating enzyme]-L-cysteine + N(6)-ubiquitinyl-[acceptor protein]-L-lysine.</text>
        <dbReference type="EC" id="2.3.2.27"/>
    </reaction>
</comment>
<dbReference type="GO" id="GO:0034450">
    <property type="term" value="F:ubiquitin-ubiquitin ligase activity"/>
    <property type="evidence" value="ECO:0007669"/>
    <property type="project" value="InterPro"/>
</dbReference>
<comment type="subcellular location">
    <subcellularLocation>
        <location evidence="2">Cytoplasm</location>
    </subcellularLocation>
</comment>